<keyword evidence="3" id="KW-1185">Reference proteome</keyword>
<name>A0A8X6YJV7_9ARAC</name>
<dbReference type="AlphaFoldDB" id="A0A8X6YJV7"/>
<feature type="region of interest" description="Disordered" evidence="1">
    <location>
        <begin position="1"/>
        <end position="98"/>
    </location>
</feature>
<organism evidence="2 3">
    <name type="scientific">Trichonephila inaurata madagascariensis</name>
    <dbReference type="NCBI Taxonomy" id="2747483"/>
    <lineage>
        <taxon>Eukaryota</taxon>
        <taxon>Metazoa</taxon>
        <taxon>Ecdysozoa</taxon>
        <taxon>Arthropoda</taxon>
        <taxon>Chelicerata</taxon>
        <taxon>Arachnida</taxon>
        <taxon>Araneae</taxon>
        <taxon>Araneomorphae</taxon>
        <taxon>Entelegynae</taxon>
        <taxon>Araneoidea</taxon>
        <taxon>Nephilidae</taxon>
        <taxon>Trichonephila</taxon>
        <taxon>Trichonephila inaurata</taxon>
    </lineage>
</organism>
<proteinExistence type="predicted"/>
<protein>
    <submittedName>
        <fullName evidence="2">Uncharacterized protein</fullName>
    </submittedName>
</protein>
<evidence type="ECO:0000256" key="1">
    <source>
        <dbReference type="SAM" id="MobiDB-lite"/>
    </source>
</evidence>
<evidence type="ECO:0000313" key="2">
    <source>
        <dbReference type="EMBL" id="GFY74276.1"/>
    </source>
</evidence>
<sequence>RRGASSRGPVRSRGELFKRPSPYNQSRHYRQESKYQCGQQPEQDPRKGRSSRHSQAQSQRSRQYSRQQDRLETNRSPASRMTASLEVLIGDVKDRRKH</sequence>
<reference evidence="2" key="1">
    <citation type="submission" date="2020-08" db="EMBL/GenBank/DDBJ databases">
        <title>Multicomponent nature underlies the extraordinary mechanical properties of spider dragline silk.</title>
        <authorList>
            <person name="Kono N."/>
            <person name="Nakamura H."/>
            <person name="Mori M."/>
            <person name="Yoshida Y."/>
            <person name="Ohtoshi R."/>
            <person name="Malay A.D."/>
            <person name="Moran D.A.P."/>
            <person name="Tomita M."/>
            <person name="Numata K."/>
            <person name="Arakawa K."/>
        </authorList>
    </citation>
    <scope>NUCLEOTIDE SEQUENCE</scope>
</reference>
<comment type="caution">
    <text evidence="2">The sequence shown here is derived from an EMBL/GenBank/DDBJ whole genome shotgun (WGS) entry which is preliminary data.</text>
</comment>
<gene>
    <name evidence="2" type="ORF">TNIN_475221</name>
</gene>
<feature type="compositionally biased region" description="Low complexity" evidence="1">
    <location>
        <begin position="53"/>
        <end position="66"/>
    </location>
</feature>
<evidence type="ECO:0000313" key="3">
    <source>
        <dbReference type="Proteomes" id="UP000886998"/>
    </source>
</evidence>
<dbReference type="EMBL" id="BMAV01020647">
    <property type="protein sequence ID" value="GFY74276.1"/>
    <property type="molecule type" value="Genomic_DNA"/>
</dbReference>
<accession>A0A8X6YJV7</accession>
<dbReference type="Proteomes" id="UP000886998">
    <property type="component" value="Unassembled WGS sequence"/>
</dbReference>
<feature type="non-terminal residue" evidence="2">
    <location>
        <position position="1"/>
    </location>
</feature>